<accession>A0ABW7WK89</accession>
<dbReference type="InterPro" id="IPR046053">
    <property type="entry name" value="DUF6011"/>
</dbReference>
<reference evidence="1 2" key="1">
    <citation type="submission" date="2024-10" db="EMBL/GenBank/DDBJ databases">
        <title>The Natural Products Discovery Center: Release of the First 8490 Sequenced Strains for Exploring Actinobacteria Biosynthetic Diversity.</title>
        <authorList>
            <person name="Kalkreuter E."/>
            <person name="Kautsar S.A."/>
            <person name="Yang D."/>
            <person name="Bader C.D."/>
            <person name="Teijaro C.N."/>
            <person name="Fluegel L."/>
            <person name="Davis C.M."/>
            <person name="Simpson J.R."/>
            <person name="Lauterbach L."/>
            <person name="Steele A.D."/>
            <person name="Gui C."/>
            <person name="Meng S."/>
            <person name="Li G."/>
            <person name="Viehrig K."/>
            <person name="Ye F."/>
            <person name="Su P."/>
            <person name="Kiefer A.F."/>
            <person name="Nichols A."/>
            <person name="Cepeda A.J."/>
            <person name="Yan W."/>
            <person name="Fan B."/>
            <person name="Jiang Y."/>
            <person name="Adhikari A."/>
            <person name="Zheng C.-J."/>
            <person name="Schuster L."/>
            <person name="Cowan T.M."/>
            <person name="Smanski M.J."/>
            <person name="Chevrette M.G."/>
            <person name="De Carvalho L.P.S."/>
            <person name="Shen B."/>
        </authorList>
    </citation>
    <scope>NUCLEOTIDE SEQUENCE [LARGE SCALE GENOMIC DNA]</scope>
    <source>
        <strain evidence="1 2">NPDC019626</strain>
    </source>
</reference>
<evidence type="ECO:0000313" key="1">
    <source>
        <dbReference type="EMBL" id="MFI2322501.1"/>
    </source>
</evidence>
<dbReference type="RefSeq" id="WP_396947094.1">
    <property type="nucleotide sequence ID" value="NZ_JBIRXV010000003.1"/>
</dbReference>
<protein>
    <submittedName>
        <fullName evidence="1">DUF6011 domain-containing protein</fullName>
    </submittedName>
</protein>
<dbReference type="Proteomes" id="UP001611450">
    <property type="component" value="Unassembled WGS sequence"/>
</dbReference>
<keyword evidence="2" id="KW-1185">Reference proteome</keyword>
<organism evidence="1 2">
    <name type="scientific">Nocardia beijingensis</name>
    <dbReference type="NCBI Taxonomy" id="95162"/>
    <lineage>
        <taxon>Bacteria</taxon>
        <taxon>Bacillati</taxon>
        <taxon>Actinomycetota</taxon>
        <taxon>Actinomycetes</taxon>
        <taxon>Mycobacteriales</taxon>
        <taxon>Nocardiaceae</taxon>
        <taxon>Nocardia</taxon>
    </lineage>
</organism>
<proteinExistence type="predicted"/>
<sequence>MGTIFPQRVCEISCGCEKPVAEPSDRGIDLAGECAQRPITEETAGTRRVRAGAEAKPEHVGAPCHTGGVVTWPEENELAAIDDRPMVRLVAHCRRCHGWLLSPQSVAEGIGPTCAIRERAELRARSAQELTLFDVAA</sequence>
<dbReference type="Pfam" id="PF19474">
    <property type="entry name" value="DUF6011"/>
    <property type="match status" value="1"/>
</dbReference>
<gene>
    <name evidence="1" type="ORF">ACH47G_18620</name>
</gene>
<dbReference type="EMBL" id="JBIRXV010000003">
    <property type="protein sequence ID" value="MFI2322501.1"/>
    <property type="molecule type" value="Genomic_DNA"/>
</dbReference>
<name>A0ABW7WK89_9NOCA</name>
<evidence type="ECO:0000313" key="2">
    <source>
        <dbReference type="Proteomes" id="UP001611450"/>
    </source>
</evidence>
<comment type="caution">
    <text evidence="1">The sequence shown here is derived from an EMBL/GenBank/DDBJ whole genome shotgun (WGS) entry which is preliminary data.</text>
</comment>